<evidence type="ECO:0000259" key="2">
    <source>
        <dbReference type="Pfam" id="PF00668"/>
    </source>
</evidence>
<dbReference type="InterPro" id="IPR001242">
    <property type="entry name" value="Condensation_dom"/>
</dbReference>
<dbReference type="Proteomes" id="UP000192940">
    <property type="component" value="Chromosome I"/>
</dbReference>
<dbReference type="GO" id="GO:0043041">
    <property type="term" value="P:amino acid activation for nonribosomal peptide biosynthetic process"/>
    <property type="evidence" value="ECO:0007669"/>
    <property type="project" value="TreeGrafter"/>
</dbReference>
<accession>A0A1X7GZ28</accession>
<evidence type="ECO:0000256" key="1">
    <source>
        <dbReference type="ARBA" id="ARBA00022737"/>
    </source>
</evidence>
<protein>
    <submittedName>
        <fullName evidence="3">Non-ribosomal peptide synthetase modules and related proteins</fullName>
    </submittedName>
</protein>
<dbReference type="GO" id="GO:0047527">
    <property type="term" value="F:2,3-dihydroxybenzoate-serine ligase activity"/>
    <property type="evidence" value="ECO:0007669"/>
    <property type="project" value="TreeGrafter"/>
</dbReference>
<organism evidence="3 4">
    <name type="scientific">Paenibacillus uliginis N3/975</name>
    <dbReference type="NCBI Taxonomy" id="1313296"/>
    <lineage>
        <taxon>Bacteria</taxon>
        <taxon>Bacillati</taxon>
        <taxon>Bacillota</taxon>
        <taxon>Bacilli</taxon>
        <taxon>Bacillales</taxon>
        <taxon>Paenibacillaceae</taxon>
        <taxon>Paenibacillus</taxon>
    </lineage>
</organism>
<dbReference type="GO" id="GO:0005829">
    <property type="term" value="C:cytosol"/>
    <property type="evidence" value="ECO:0007669"/>
    <property type="project" value="TreeGrafter"/>
</dbReference>
<keyword evidence="4" id="KW-1185">Reference proteome</keyword>
<keyword evidence="1" id="KW-0677">Repeat</keyword>
<dbReference type="Gene3D" id="3.30.559.30">
    <property type="entry name" value="Nonribosomal peptide synthetase, condensation domain"/>
    <property type="match status" value="1"/>
</dbReference>
<dbReference type="Pfam" id="PF00668">
    <property type="entry name" value="Condensation"/>
    <property type="match status" value="1"/>
</dbReference>
<dbReference type="GO" id="GO:0009366">
    <property type="term" value="C:enterobactin synthetase complex"/>
    <property type="evidence" value="ECO:0007669"/>
    <property type="project" value="TreeGrafter"/>
</dbReference>
<dbReference type="GO" id="GO:0008610">
    <property type="term" value="P:lipid biosynthetic process"/>
    <property type="evidence" value="ECO:0007669"/>
    <property type="project" value="UniProtKB-ARBA"/>
</dbReference>
<dbReference type="AlphaFoldDB" id="A0A1X7GZ28"/>
<gene>
    <name evidence="3" type="ORF">SAMN05661091_1377</name>
</gene>
<name>A0A1X7GZ28_9BACL</name>
<sequence length="439" mass="50829">MMAPSEKKVKMTDEQMYLFLFSQRNTNAFHEYWITSLEGELDPIQLEKAAQMIVDRHEALRITKFKDGYQYISSHVDFKLNHVDLSVTSNLNDEIMLGHIKNEIDRPFDLTEGPDSLMRCTLFKIADKRYIFVFVVHHLAADGWSLGIIRDELITLYSNDSMHSNLLPEPVSYSSYLEWVESRGAEQREELESFWIERLSRTCKPNMFEMTNDSSLLGSKGVESFVLDVELVNELKKFSKKHAITLYMSLLSAYRILLYRLSDNEEIVIGTPVSGQLLMEANHLVGHCVKMLPLYVDLDDEKEVGTFVKEVKNEVQTATQYQHFSYEELMKLAQSRNIALSLPEIKTVFNMDKKLPGSITMPGLSITNNVELDEQLAMESKYNLFLDIVEDSNGELNVKFEFDKGIISEEVCKVWAMYYKNLLVQMVQNETMKLYELEM</sequence>
<dbReference type="PANTHER" id="PTHR45527">
    <property type="entry name" value="NONRIBOSOMAL PEPTIDE SYNTHETASE"/>
    <property type="match status" value="1"/>
</dbReference>
<dbReference type="STRING" id="1313296.SAMN05661091_1377"/>
<evidence type="ECO:0000313" key="4">
    <source>
        <dbReference type="Proteomes" id="UP000192940"/>
    </source>
</evidence>
<dbReference type="Gene3D" id="3.30.559.10">
    <property type="entry name" value="Chloramphenicol acetyltransferase-like domain"/>
    <property type="match status" value="1"/>
</dbReference>
<feature type="domain" description="Condensation" evidence="2">
    <location>
        <begin position="6"/>
        <end position="438"/>
    </location>
</feature>
<dbReference type="PANTHER" id="PTHR45527:SF1">
    <property type="entry name" value="FATTY ACID SYNTHASE"/>
    <property type="match status" value="1"/>
</dbReference>
<dbReference type="GO" id="GO:0009239">
    <property type="term" value="P:enterobactin biosynthetic process"/>
    <property type="evidence" value="ECO:0007669"/>
    <property type="project" value="TreeGrafter"/>
</dbReference>
<dbReference type="EMBL" id="LT840184">
    <property type="protein sequence ID" value="SMF76979.1"/>
    <property type="molecule type" value="Genomic_DNA"/>
</dbReference>
<proteinExistence type="predicted"/>
<dbReference type="InterPro" id="IPR023213">
    <property type="entry name" value="CAT-like_dom_sf"/>
</dbReference>
<reference evidence="3 4" key="1">
    <citation type="submission" date="2017-04" db="EMBL/GenBank/DDBJ databases">
        <authorList>
            <person name="Afonso C.L."/>
            <person name="Miller P.J."/>
            <person name="Scott M.A."/>
            <person name="Spackman E."/>
            <person name="Goraichik I."/>
            <person name="Dimitrov K.M."/>
            <person name="Suarez D.L."/>
            <person name="Swayne D.E."/>
        </authorList>
    </citation>
    <scope>NUCLEOTIDE SEQUENCE [LARGE SCALE GENOMIC DNA]</scope>
    <source>
        <strain evidence="3 4">N3/975</strain>
    </source>
</reference>
<dbReference type="SUPFAM" id="SSF52777">
    <property type="entry name" value="CoA-dependent acyltransferases"/>
    <property type="match status" value="2"/>
</dbReference>
<dbReference type="GO" id="GO:0031177">
    <property type="term" value="F:phosphopantetheine binding"/>
    <property type="evidence" value="ECO:0007669"/>
    <property type="project" value="TreeGrafter"/>
</dbReference>
<evidence type="ECO:0000313" key="3">
    <source>
        <dbReference type="EMBL" id="SMF76979.1"/>
    </source>
</evidence>